<gene>
    <name evidence="8" type="ORF">SAMN05216252_10772</name>
</gene>
<dbReference type="Pfam" id="PF10590">
    <property type="entry name" value="PNP_phzG_C"/>
    <property type="match status" value="1"/>
</dbReference>
<feature type="binding site" evidence="5">
    <location>
        <position position="211"/>
    </location>
    <ligand>
        <name>FMN</name>
        <dbReference type="ChEBI" id="CHEBI:58210"/>
    </ligand>
</feature>
<feature type="binding site" evidence="5">
    <location>
        <position position="121"/>
    </location>
    <ligand>
        <name>FMN</name>
        <dbReference type="ChEBI" id="CHEBI:58210"/>
    </ligand>
</feature>
<evidence type="ECO:0000256" key="2">
    <source>
        <dbReference type="ARBA" id="ARBA00022630"/>
    </source>
</evidence>
<dbReference type="RefSeq" id="WP_179279823.1">
    <property type="nucleotide sequence ID" value="NZ_FZOF01000007.1"/>
</dbReference>
<feature type="binding site" evidence="5">
    <location>
        <position position="99"/>
    </location>
    <ligand>
        <name>FMN</name>
        <dbReference type="ChEBI" id="CHEBI:58210"/>
    </ligand>
</feature>
<evidence type="ECO:0000313" key="9">
    <source>
        <dbReference type="Proteomes" id="UP000198280"/>
    </source>
</evidence>
<name>A0A239FTS2_9ACTN</name>
<evidence type="ECO:0000256" key="1">
    <source>
        <dbReference type="ARBA" id="ARBA00007301"/>
    </source>
</evidence>
<comment type="similarity">
    <text evidence="1">Belongs to the pyridoxamine 5'-phosphate oxidase family.</text>
</comment>
<feature type="domain" description="Pyridoxine 5'-phosphate oxidase dimerisation C-terminal" evidence="7">
    <location>
        <begin position="189"/>
        <end position="231"/>
    </location>
</feature>
<evidence type="ECO:0000256" key="5">
    <source>
        <dbReference type="PIRSR" id="PIRSR000190-2"/>
    </source>
</evidence>
<dbReference type="Pfam" id="PF01243">
    <property type="entry name" value="PNPOx_N"/>
    <property type="match status" value="1"/>
</dbReference>
<keyword evidence="3 5" id="KW-0288">FMN</keyword>
<dbReference type="NCBIfam" id="NF004231">
    <property type="entry name" value="PRK05679.1"/>
    <property type="match status" value="1"/>
</dbReference>
<feature type="domain" description="Pyridoxamine 5'-phosphate oxidase N-terminal" evidence="6">
    <location>
        <begin position="51"/>
        <end position="146"/>
    </location>
</feature>
<dbReference type="SUPFAM" id="SSF50475">
    <property type="entry name" value="FMN-binding split barrel"/>
    <property type="match status" value="1"/>
</dbReference>
<dbReference type="PANTHER" id="PTHR10851">
    <property type="entry name" value="PYRIDOXINE-5-PHOSPHATE OXIDASE"/>
    <property type="match status" value="1"/>
</dbReference>
<protein>
    <submittedName>
        <fullName evidence="8">Pyridoxamine 5'-phosphate oxidase</fullName>
    </submittedName>
</protein>
<dbReference type="EMBL" id="FZOF01000007">
    <property type="protein sequence ID" value="SNS60200.1"/>
    <property type="molecule type" value="Genomic_DNA"/>
</dbReference>
<dbReference type="InterPro" id="IPR019576">
    <property type="entry name" value="Pyridoxamine_oxidase_dimer_C"/>
</dbReference>
<dbReference type="InterPro" id="IPR011576">
    <property type="entry name" value="Pyridox_Oxase_N"/>
</dbReference>
<evidence type="ECO:0000313" key="8">
    <source>
        <dbReference type="EMBL" id="SNS60200.1"/>
    </source>
</evidence>
<dbReference type="InterPro" id="IPR012349">
    <property type="entry name" value="Split_barrel_FMN-bd"/>
</dbReference>
<dbReference type="GO" id="GO:0004733">
    <property type="term" value="F:pyridoxamine phosphate oxidase activity"/>
    <property type="evidence" value="ECO:0007669"/>
    <property type="project" value="InterPro"/>
</dbReference>
<feature type="binding site" evidence="5">
    <location>
        <position position="201"/>
    </location>
    <ligand>
        <name>FMN</name>
        <dbReference type="ChEBI" id="CHEBI:58210"/>
    </ligand>
</feature>
<dbReference type="AlphaFoldDB" id="A0A239FTS2"/>
<reference evidence="8 9" key="1">
    <citation type="submission" date="2017-06" db="EMBL/GenBank/DDBJ databases">
        <authorList>
            <person name="Kim H.J."/>
            <person name="Triplett B.A."/>
        </authorList>
    </citation>
    <scope>NUCLEOTIDE SEQUENCE [LARGE SCALE GENOMIC DNA]</scope>
    <source>
        <strain evidence="8 9">CGMCC 4.1858</strain>
    </source>
</reference>
<evidence type="ECO:0000256" key="4">
    <source>
        <dbReference type="ARBA" id="ARBA00023002"/>
    </source>
</evidence>
<evidence type="ECO:0000259" key="6">
    <source>
        <dbReference type="Pfam" id="PF01243"/>
    </source>
</evidence>
<sequence length="231" mass="25247">MTDDQAPVTADALRERMRSAPVLAGPLPSFDPATAGPEPGPLFARWLAYALDDGVPEPHVMTLSTADAGGRPSARVLMLRGVDLDRPAFDFASDAASRKGRDLADRPRAALTWYWPRHGRQIRVNGPVETLDRAAARRDFLGRREASRVAGFTGVMSAPLEGRTAYEEARRRAAGHVAAHPDDVPEGHTVYRLVADDAEFWQAAPAQGHVRLRYTRDPAAPGGWTRTLLWP</sequence>
<evidence type="ECO:0000259" key="7">
    <source>
        <dbReference type="Pfam" id="PF10590"/>
    </source>
</evidence>
<keyword evidence="9" id="KW-1185">Reference proteome</keyword>
<accession>A0A239FTS2</accession>
<evidence type="ECO:0000256" key="3">
    <source>
        <dbReference type="ARBA" id="ARBA00022643"/>
    </source>
</evidence>
<keyword evidence="4" id="KW-0560">Oxidoreductase</keyword>
<dbReference type="PANTHER" id="PTHR10851:SF0">
    <property type="entry name" value="PYRIDOXINE-5'-PHOSPHATE OXIDASE"/>
    <property type="match status" value="1"/>
</dbReference>
<dbReference type="Gene3D" id="2.30.110.10">
    <property type="entry name" value="Electron Transport, Fmn-binding Protein, Chain A"/>
    <property type="match status" value="1"/>
</dbReference>
<comment type="cofactor">
    <cofactor evidence="5">
        <name>FMN</name>
        <dbReference type="ChEBI" id="CHEBI:58210"/>
    </cofactor>
    <text evidence="5">Binds 1 FMN per subunit.</text>
</comment>
<keyword evidence="2" id="KW-0285">Flavoprotein</keyword>
<dbReference type="GO" id="GO:0008615">
    <property type="term" value="P:pyridoxine biosynthetic process"/>
    <property type="evidence" value="ECO:0007669"/>
    <property type="project" value="InterPro"/>
</dbReference>
<dbReference type="Proteomes" id="UP000198280">
    <property type="component" value="Unassembled WGS sequence"/>
</dbReference>
<proteinExistence type="inferred from homology"/>
<dbReference type="GO" id="GO:0010181">
    <property type="term" value="F:FMN binding"/>
    <property type="evidence" value="ECO:0007669"/>
    <property type="project" value="InterPro"/>
</dbReference>
<organism evidence="8 9">
    <name type="scientific">Actinacidiphila glaucinigra</name>
    <dbReference type="NCBI Taxonomy" id="235986"/>
    <lineage>
        <taxon>Bacteria</taxon>
        <taxon>Bacillati</taxon>
        <taxon>Actinomycetota</taxon>
        <taxon>Actinomycetes</taxon>
        <taxon>Kitasatosporales</taxon>
        <taxon>Streptomycetaceae</taxon>
        <taxon>Actinacidiphila</taxon>
    </lineage>
</organism>
<feature type="binding site" evidence="5">
    <location>
        <position position="98"/>
    </location>
    <ligand>
        <name>FMN</name>
        <dbReference type="ChEBI" id="CHEBI:58210"/>
    </ligand>
</feature>
<dbReference type="InterPro" id="IPR000659">
    <property type="entry name" value="Pyridox_Oxase"/>
</dbReference>
<dbReference type="PIRSF" id="PIRSF000190">
    <property type="entry name" value="Pyd_amn-ph_oxd"/>
    <property type="match status" value="1"/>
</dbReference>